<keyword evidence="5 9" id="KW-0798">TonB box</keyword>
<evidence type="ECO:0000256" key="6">
    <source>
        <dbReference type="ARBA" id="ARBA00023136"/>
    </source>
</evidence>
<feature type="compositionally biased region" description="Basic and acidic residues" evidence="10">
    <location>
        <begin position="330"/>
        <end position="340"/>
    </location>
</feature>
<feature type="signal peptide" evidence="11">
    <location>
        <begin position="1"/>
        <end position="23"/>
    </location>
</feature>
<evidence type="ECO:0000256" key="1">
    <source>
        <dbReference type="ARBA" id="ARBA00004571"/>
    </source>
</evidence>
<evidence type="ECO:0000313" key="14">
    <source>
        <dbReference type="EMBL" id="KRO93774.1"/>
    </source>
</evidence>
<dbReference type="Pfam" id="PF00593">
    <property type="entry name" value="TonB_dep_Rec_b-barrel"/>
    <property type="match status" value="1"/>
</dbReference>
<dbReference type="Gene3D" id="2.170.130.10">
    <property type="entry name" value="TonB-dependent receptor, plug domain"/>
    <property type="match status" value="1"/>
</dbReference>
<evidence type="ECO:0000259" key="12">
    <source>
        <dbReference type="Pfam" id="PF00593"/>
    </source>
</evidence>
<dbReference type="PANTHER" id="PTHR30069:SF40">
    <property type="entry name" value="TONB-DEPENDENT RECEPTOR NMB0964-RELATED"/>
    <property type="match status" value="1"/>
</dbReference>
<feature type="chain" id="PRO_5006425158" evidence="11">
    <location>
        <begin position="24"/>
        <end position="718"/>
    </location>
</feature>
<comment type="caution">
    <text evidence="14">The sequence shown here is derived from an EMBL/GenBank/DDBJ whole genome shotgun (WGS) entry which is preliminary data.</text>
</comment>
<evidence type="ECO:0000256" key="4">
    <source>
        <dbReference type="ARBA" id="ARBA00022692"/>
    </source>
</evidence>
<keyword evidence="14" id="KW-0675">Receptor</keyword>
<evidence type="ECO:0000259" key="13">
    <source>
        <dbReference type="Pfam" id="PF07715"/>
    </source>
</evidence>
<dbReference type="EMBL" id="LICA01000212">
    <property type="protein sequence ID" value="KRO93774.1"/>
    <property type="molecule type" value="Genomic_DNA"/>
</dbReference>
<dbReference type="GO" id="GO:0009279">
    <property type="term" value="C:cell outer membrane"/>
    <property type="evidence" value="ECO:0007669"/>
    <property type="project" value="UniProtKB-SubCell"/>
</dbReference>
<keyword evidence="2 8" id="KW-0813">Transport</keyword>
<keyword evidence="4 8" id="KW-0812">Transmembrane</keyword>
<feature type="region of interest" description="Disordered" evidence="10">
    <location>
        <begin position="263"/>
        <end position="295"/>
    </location>
</feature>
<protein>
    <submittedName>
        <fullName evidence="14">TonB-dependent receptor</fullName>
    </submittedName>
</protein>
<sequence>MNPRIYAPVVLSVLLSVNAIAIANEIEEVIVTSSLIDQTLNDIENPLHVVSGEDISTNASQSLGESLDNLLGVSSTDYGSGVGQPIIRGMSGNRVKILNNGMVVRDVAGIGADHVNDVDLNNIQQIEIVRGPSSLLYANGTIGGIINIVDSTIAREDFTESELKLGLEAQSVNDGDSHNLSYQNNLGGLNFSLAYKDSQFDNFDVPTGAILHGDEHYDEHEEEVGFLSNSDFENNALRLGVSKAGDWGYFGVSVNSVESIYGIPFHGDEDGDEHEDEHEDEHGDEHEGERIFSTTDSEVVNVEGAYIASNSWLKKVNYFIRDTDYSLTEQHAEEHEGKEYEGEDDGEEHEEGPTVFSNESREYGAIFDLSRDDLLQKISLNFVGEDMSMVGEEAFMNPTASEEMTLGYYLSKQVDSFHLDLGIRHDRTSRKGSVSHKEEHEEEHHDEEMDYFSKDYNATSFAMSLSKDLNENFDLNITAGMVERTPSAMELFMNGPHLAAGRLEIGNTALESEKSANFDATLSYEHEGVFGTFTLFKNDVADYIYLQDETEEAHEEHDDEDDHGGLIKANYLQQNAQFVGYELQLGTVIELGNGDLTLSFGRDSVAGEFRDDSNIPRMTPDRNIYGISYSENDLELKLNLKDVESQRDIGTNETVTSGFSMLDFHAVKTFTFGKKQTATVSFFAKNLLDEVARNHSSFVKDEVPLPGRNIGIKLQLTL</sequence>
<proteinExistence type="inferred from homology"/>
<comment type="similarity">
    <text evidence="8 9">Belongs to the TonB-dependent receptor family.</text>
</comment>
<dbReference type="InterPro" id="IPR000531">
    <property type="entry name" value="Beta-barrel_TonB"/>
</dbReference>
<feature type="region of interest" description="Disordered" evidence="10">
    <location>
        <begin position="330"/>
        <end position="360"/>
    </location>
</feature>
<dbReference type="SUPFAM" id="SSF56935">
    <property type="entry name" value="Porins"/>
    <property type="match status" value="1"/>
</dbReference>
<dbReference type="GO" id="GO:0044718">
    <property type="term" value="P:siderophore transmembrane transport"/>
    <property type="evidence" value="ECO:0007669"/>
    <property type="project" value="TreeGrafter"/>
</dbReference>
<dbReference type="Gene3D" id="2.40.170.20">
    <property type="entry name" value="TonB-dependent receptor, beta-barrel domain"/>
    <property type="match status" value="1"/>
</dbReference>
<feature type="compositionally biased region" description="Acidic residues" evidence="10">
    <location>
        <begin position="269"/>
        <end position="279"/>
    </location>
</feature>
<evidence type="ECO:0000256" key="8">
    <source>
        <dbReference type="PROSITE-ProRule" id="PRU01360"/>
    </source>
</evidence>
<dbReference type="GO" id="GO:0015344">
    <property type="term" value="F:siderophore uptake transmembrane transporter activity"/>
    <property type="evidence" value="ECO:0007669"/>
    <property type="project" value="TreeGrafter"/>
</dbReference>
<organism evidence="14 15">
    <name type="scientific">SAR92 bacterium BACL26 MAG-121220-bin70</name>
    <dbReference type="NCBI Taxonomy" id="1655626"/>
    <lineage>
        <taxon>Bacteria</taxon>
        <taxon>Pseudomonadati</taxon>
        <taxon>Pseudomonadota</taxon>
        <taxon>Gammaproteobacteria</taxon>
        <taxon>Cellvibrionales</taxon>
        <taxon>Porticoccaceae</taxon>
        <taxon>SAR92 clade</taxon>
    </lineage>
</organism>
<keyword evidence="3 8" id="KW-1134">Transmembrane beta strand</keyword>
<dbReference type="PANTHER" id="PTHR30069">
    <property type="entry name" value="TONB-DEPENDENT OUTER MEMBRANE RECEPTOR"/>
    <property type="match status" value="1"/>
</dbReference>
<dbReference type="InterPro" id="IPR012910">
    <property type="entry name" value="Plug_dom"/>
</dbReference>
<evidence type="ECO:0000256" key="2">
    <source>
        <dbReference type="ARBA" id="ARBA00022448"/>
    </source>
</evidence>
<feature type="domain" description="TonB-dependent receptor plug" evidence="13">
    <location>
        <begin position="41"/>
        <end position="145"/>
    </location>
</feature>
<dbReference type="PROSITE" id="PS52016">
    <property type="entry name" value="TONB_DEPENDENT_REC_3"/>
    <property type="match status" value="1"/>
</dbReference>
<feature type="compositionally biased region" description="Acidic residues" evidence="10">
    <location>
        <begin position="341"/>
        <end position="350"/>
    </location>
</feature>
<evidence type="ECO:0000256" key="3">
    <source>
        <dbReference type="ARBA" id="ARBA00022452"/>
    </source>
</evidence>
<keyword evidence="6 8" id="KW-0472">Membrane</keyword>
<evidence type="ECO:0000313" key="15">
    <source>
        <dbReference type="Proteomes" id="UP000051213"/>
    </source>
</evidence>
<gene>
    <name evidence="14" type="ORF">ABS24_01690</name>
</gene>
<dbReference type="InterPro" id="IPR037066">
    <property type="entry name" value="Plug_dom_sf"/>
</dbReference>
<feature type="domain" description="TonB-dependent receptor-like beta-barrel" evidence="12">
    <location>
        <begin position="270"/>
        <end position="687"/>
    </location>
</feature>
<dbReference type="Pfam" id="PF07715">
    <property type="entry name" value="Plug"/>
    <property type="match status" value="1"/>
</dbReference>
<dbReference type="AlphaFoldDB" id="A0A0R2U3R6"/>
<feature type="compositionally biased region" description="Basic and acidic residues" evidence="10">
    <location>
        <begin position="280"/>
        <end position="290"/>
    </location>
</feature>
<keyword evidence="11" id="KW-0732">Signal</keyword>
<name>A0A0R2U3R6_9GAMM</name>
<reference evidence="14 15" key="1">
    <citation type="submission" date="2015-10" db="EMBL/GenBank/DDBJ databases">
        <title>Metagenome-Assembled Genomes uncover a global brackish microbiome.</title>
        <authorList>
            <person name="Hugerth L.W."/>
            <person name="Larsson J."/>
            <person name="Alneberg J."/>
            <person name="Lindh M.V."/>
            <person name="Legrand C."/>
            <person name="Pinhassi J."/>
            <person name="Andersson A.F."/>
        </authorList>
    </citation>
    <scope>NUCLEOTIDE SEQUENCE [LARGE SCALE GENOMIC DNA]</scope>
    <source>
        <strain evidence="14">BACL26 MAG-121220-bin70</strain>
    </source>
</reference>
<evidence type="ECO:0000256" key="11">
    <source>
        <dbReference type="SAM" id="SignalP"/>
    </source>
</evidence>
<dbReference type="InterPro" id="IPR039426">
    <property type="entry name" value="TonB-dep_rcpt-like"/>
</dbReference>
<evidence type="ECO:0000256" key="9">
    <source>
        <dbReference type="RuleBase" id="RU003357"/>
    </source>
</evidence>
<keyword evidence="7 8" id="KW-0998">Cell outer membrane</keyword>
<comment type="subcellular location">
    <subcellularLocation>
        <location evidence="1 8">Cell outer membrane</location>
        <topology evidence="1 8">Multi-pass membrane protein</topology>
    </subcellularLocation>
</comment>
<accession>A0A0R2U3R6</accession>
<evidence type="ECO:0000256" key="10">
    <source>
        <dbReference type="SAM" id="MobiDB-lite"/>
    </source>
</evidence>
<dbReference type="InterPro" id="IPR036942">
    <property type="entry name" value="Beta-barrel_TonB_sf"/>
</dbReference>
<evidence type="ECO:0000256" key="7">
    <source>
        <dbReference type="ARBA" id="ARBA00023237"/>
    </source>
</evidence>
<evidence type="ECO:0000256" key="5">
    <source>
        <dbReference type="ARBA" id="ARBA00023077"/>
    </source>
</evidence>
<dbReference type="Proteomes" id="UP000051213">
    <property type="component" value="Unassembled WGS sequence"/>
</dbReference>